<dbReference type="GeneID" id="28846033"/>
<dbReference type="RefSeq" id="XP_018146340.1">
    <property type="nucleotide sequence ID" value="XM_018282039.1"/>
</dbReference>
<accession>A0A179FXN0</accession>
<protein>
    <submittedName>
        <fullName evidence="1">Uncharacterized protein</fullName>
    </submittedName>
</protein>
<gene>
    <name evidence="1" type="ORF">VFPPC_02383</name>
</gene>
<keyword evidence="2" id="KW-1185">Reference proteome</keyword>
<organism evidence="1 2">
    <name type="scientific">Pochonia chlamydosporia 170</name>
    <dbReference type="NCBI Taxonomy" id="1380566"/>
    <lineage>
        <taxon>Eukaryota</taxon>
        <taxon>Fungi</taxon>
        <taxon>Dikarya</taxon>
        <taxon>Ascomycota</taxon>
        <taxon>Pezizomycotina</taxon>
        <taxon>Sordariomycetes</taxon>
        <taxon>Hypocreomycetidae</taxon>
        <taxon>Hypocreales</taxon>
        <taxon>Clavicipitaceae</taxon>
        <taxon>Pochonia</taxon>
    </lineage>
</organism>
<evidence type="ECO:0000313" key="2">
    <source>
        <dbReference type="Proteomes" id="UP000078397"/>
    </source>
</evidence>
<comment type="caution">
    <text evidence="1">The sequence shown here is derived from an EMBL/GenBank/DDBJ whole genome shotgun (WGS) entry which is preliminary data.</text>
</comment>
<proteinExistence type="predicted"/>
<reference evidence="1 2" key="1">
    <citation type="journal article" date="2016" name="PLoS Pathog.">
        <title>Biosynthesis of antibiotic leucinostatins in bio-control fungus Purpureocillium lilacinum and their inhibition on phytophthora revealed by genome mining.</title>
        <authorList>
            <person name="Wang G."/>
            <person name="Liu Z."/>
            <person name="Lin R."/>
            <person name="Li E."/>
            <person name="Mao Z."/>
            <person name="Ling J."/>
            <person name="Yang Y."/>
            <person name="Yin W.B."/>
            <person name="Xie B."/>
        </authorList>
    </citation>
    <scope>NUCLEOTIDE SEQUENCE [LARGE SCALE GENOMIC DNA]</scope>
    <source>
        <strain evidence="1">170</strain>
    </source>
</reference>
<dbReference type="Proteomes" id="UP000078397">
    <property type="component" value="Unassembled WGS sequence"/>
</dbReference>
<dbReference type="KEGG" id="pchm:VFPPC_02383"/>
<dbReference type="OrthoDB" id="3795764at2759"/>
<evidence type="ECO:0000313" key="1">
    <source>
        <dbReference type="EMBL" id="OAQ69803.1"/>
    </source>
</evidence>
<dbReference type="AlphaFoldDB" id="A0A179FXN0"/>
<dbReference type="EMBL" id="LSBJ02000002">
    <property type="protein sequence ID" value="OAQ69803.1"/>
    <property type="molecule type" value="Genomic_DNA"/>
</dbReference>
<sequence>MRQDLQQKLYAEFPQLLAHLPGIETGDGWYDILYRMSWRICNYAVLTYGVAGLERVALGCVKEKFGGLRVYMGVQDPQIEDIVREAVDESWRTCERCGHDGELRRGAWLVTLCDGCHGAR</sequence>
<name>A0A179FXN0_METCM</name>